<feature type="transmembrane region" description="Helical" evidence="6">
    <location>
        <begin position="462"/>
        <end position="482"/>
    </location>
</feature>
<keyword evidence="2" id="KW-1003">Cell membrane</keyword>
<dbReference type="CDD" id="cd07731">
    <property type="entry name" value="ComA-like_MBL-fold"/>
    <property type="match status" value="1"/>
</dbReference>
<feature type="transmembrane region" description="Helical" evidence="6">
    <location>
        <begin position="410"/>
        <end position="426"/>
    </location>
</feature>
<feature type="transmembrane region" description="Helical" evidence="6">
    <location>
        <begin position="252"/>
        <end position="271"/>
    </location>
</feature>
<evidence type="ECO:0000256" key="6">
    <source>
        <dbReference type="SAM" id="Phobius"/>
    </source>
</evidence>
<dbReference type="Proteomes" id="UP000886721">
    <property type="component" value="Unassembled WGS sequence"/>
</dbReference>
<dbReference type="AlphaFoldDB" id="A0A9D1WUQ6"/>
<dbReference type="Pfam" id="PF00753">
    <property type="entry name" value="Lactamase_B"/>
    <property type="match status" value="1"/>
</dbReference>
<dbReference type="InterPro" id="IPR004477">
    <property type="entry name" value="ComEC_N"/>
</dbReference>
<evidence type="ECO:0000256" key="3">
    <source>
        <dbReference type="ARBA" id="ARBA00022692"/>
    </source>
</evidence>
<dbReference type="InterPro" id="IPR036866">
    <property type="entry name" value="RibonucZ/Hydroxyglut_hydro"/>
</dbReference>
<dbReference type="InterPro" id="IPR035681">
    <property type="entry name" value="ComA-like_MBL"/>
</dbReference>
<dbReference type="EMBL" id="DXEM01000010">
    <property type="protein sequence ID" value="HIX67186.1"/>
    <property type="molecule type" value="Genomic_DNA"/>
</dbReference>
<evidence type="ECO:0000313" key="9">
    <source>
        <dbReference type="Proteomes" id="UP000886721"/>
    </source>
</evidence>
<feature type="transmembrane region" description="Helical" evidence="6">
    <location>
        <begin position="432"/>
        <end position="450"/>
    </location>
</feature>
<feature type="domain" description="Metallo-beta-lactamase" evidence="7">
    <location>
        <begin position="494"/>
        <end position="689"/>
    </location>
</feature>
<name>A0A9D1WUQ6_9FIRM</name>
<dbReference type="GO" id="GO:0030420">
    <property type="term" value="P:establishment of competence for transformation"/>
    <property type="evidence" value="ECO:0007669"/>
    <property type="project" value="InterPro"/>
</dbReference>
<dbReference type="Gene3D" id="3.60.15.10">
    <property type="entry name" value="Ribonuclease Z/Hydroxyacylglutathione hydrolase-like"/>
    <property type="match status" value="1"/>
</dbReference>
<dbReference type="SUPFAM" id="SSF56281">
    <property type="entry name" value="Metallo-hydrolase/oxidoreductase"/>
    <property type="match status" value="1"/>
</dbReference>
<feature type="transmembrane region" description="Helical" evidence="6">
    <location>
        <begin position="382"/>
        <end position="403"/>
    </location>
</feature>
<dbReference type="NCBIfam" id="TIGR00361">
    <property type="entry name" value="ComEC_Rec2"/>
    <property type="match status" value="1"/>
</dbReference>
<dbReference type="PANTHER" id="PTHR30619">
    <property type="entry name" value="DNA INTERNALIZATION/COMPETENCE PROTEIN COMEC/REC2"/>
    <property type="match status" value="1"/>
</dbReference>
<dbReference type="PANTHER" id="PTHR30619:SF7">
    <property type="entry name" value="BETA-LACTAMASE DOMAIN PROTEIN"/>
    <property type="match status" value="1"/>
</dbReference>
<dbReference type="NCBIfam" id="TIGR00360">
    <property type="entry name" value="ComEC_N-term"/>
    <property type="match status" value="1"/>
</dbReference>
<comment type="caution">
    <text evidence="8">The sequence shown here is derived from an EMBL/GenBank/DDBJ whole genome shotgun (WGS) entry which is preliminary data.</text>
</comment>
<dbReference type="SMART" id="SM00849">
    <property type="entry name" value="Lactamase_B"/>
    <property type="match status" value="1"/>
</dbReference>
<evidence type="ECO:0000256" key="4">
    <source>
        <dbReference type="ARBA" id="ARBA00022989"/>
    </source>
</evidence>
<proteinExistence type="predicted"/>
<feature type="transmembrane region" description="Helical" evidence="6">
    <location>
        <begin position="28"/>
        <end position="44"/>
    </location>
</feature>
<reference evidence="8" key="1">
    <citation type="journal article" date="2021" name="PeerJ">
        <title>Extensive microbial diversity within the chicken gut microbiome revealed by metagenomics and culture.</title>
        <authorList>
            <person name="Gilroy R."/>
            <person name="Ravi A."/>
            <person name="Getino M."/>
            <person name="Pursley I."/>
            <person name="Horton D.L."/>
            <person name="Alikhan N.F."/>
            <person name="Baker D."/>
            <person name="Gharbi K."/>
            <person name="Hall N."/>
            <person name="Watson M."/>
            <person name="Adriaenssens E.M."/>
            <person name="Foster-Nyarko E."/>
            <person name="Jarju S."/>
            <person name="Secka A."/>
            <person name="Antonio M."/>
            <person name="Oren A."/>
            <person name="Chaudhuri R.R."/>
            <person name="La Ragione R."/>
            <person name="Hildebrand F."/>
            <person name="Pallen M.J."/>
        </authorList>
    </citation>
    <scope>NUCLEOTIDE SEQUENCE</scope>
    <source>
        <strain evidence="8">CHK191-13928</strain>
    </source>
</reference>
<comment type="subcellular location">
    <subcellularLocation>
        <location evidence="1">Cell membrane</location>
        <topology evidence="1">Multi-pass membrane protein</topology>
    </subcellularLocation>
</comment>
<evidence type="ECO:0000259" key="7">
    <source>
        <dbReference type="SMART" id="SM00849"/>
    </source>
</evidence>
<dbReference type="InterPro" id="IPR004797">
    <property type="entry name" value="Competence_ComEC/Rec2"/>
</dbReference>
<reference evidence="8" key="2">
    <citation type="submission" date="2021-04" db="EMBL/GenBank/DDBJ databases">
        <authorList>
            <person name="Gilroy R."/>
        </authorList>
    </citation>
    <scope>NUCLEOTIDE SEQUENCE</scope>
    <source>
        <strain evidence="8">CHK191-13928</strain>
    </source>
</reference>
<dbReference type="InterPro" id="IPR052159">
    <property type="entry name" value="Competence_DNA_uptake"/>
</dbReference>
<dbReference type="Pfam" id="PF03772">
    <property type="entry name" value="Competence"/>
    <property type="match status" value="1"/>
</dbReference>
<gene>
    <name evidence="8" type="ORF">H9735_03545</name>
</gene>
<dbReference type="Pfam" id="PF13567">
    <property type="entry name" value="DUF4131"/>
    <property type="match status" value="1"/>
</dbReference>
<evidence type="ECO:0000256" key="1">
    <source>
        <dbReference type="ARBA" id="ARBA00004651"/>
    </source>
</evidence>
<feature type="transmembrane region" description="Helical" evidence="6">
    <location>
        <begin position="320"/>
        <end position="339"/>
    </location>
</feature>
<feature type="transmembrane region" description="Helical" evidence="6">
    <location>
        <begin position="283"/>
        <end position="300"/>
    </location>
</feature>
<sequence>MKQRPLILIFAGCISGMAAVWKNEIPTAVFYCLILICFWCLCCVRDRRYVIGILGMTIGILLFASKQFSVNKEIQTLKEASPEYLIGEVIQISKTENSTAYLLKPQNQEGKILLYSTGEENIRLGDWIQTEAELEVQDEARNPGQLSARDYYFAKGIYYRAFANEIFVIGHQEHPLMKLQESSRQWMKAKIRSQYQGNVRAFVQGMILGDKSELSEEIKDDFKESGLIHLLAVSGLHISLAGKSLYQWLRKIGIGFWTSSLVGFAAALYYCMLTGGAVSSIRAIIMLGIYFLSQILGKNYDLLSSAAMAGLLIILKNPLAFGDTGFRLSFCAVLVIGVIGKGKKEKSGVIQKIWDKVRFPLLLQIGMLPLMIYLQYETPVFSFLANAIAVPAASAAFSMALALIWLPAGFFHKIIAYFFQVVLWISEQEYGRMIVGYVPGIWVIIGYFVLYLCMAKRSRIPIYIRIGAVYAGILLMMGIPVFRRHELAFLDVGQGDCMMADTAGGMVMVDGGSSSEKQVGRYRILPYLKYCGRKEVKIAVITHMDEDHYSGILELLEMGKIRYLGLPDVPKDETFQKILNAARHSETQVFFLSRGKKIEGGDISMEVIHPAKGSSLGKNAASLVLQGKLLGKKVILTGDVEKEGEEELLDQELEETDILKAAHHGSKNSTSEDFLKMTKPKIAVISCGKENRYGHPHKETLERLKTTGCQIRRTDEEGAVLFSEGQD</sequence>
<dbReference type="InterPro" id="IPR025405">
    <property type="entry name" value="DUF4131"/>
</dbReference>
<dbReference type="GO" id="GO:0005886">
    <property type="term" value="C:plasma membrane"/>
    <property type="evidence" value="ECO:0007669"/>
    <property type="project" value="UniProtKB-SubCell"/>
</dbReference>
<evidence type="ECO:0000256" key="5">
    <source>
        <dbReference type="ARBA" id="ARBA00023136"/>
    </source>
</evidence>
<evidence type="ECO:0000256" key="2">
    <source>
        <dbReference type="ARBA" id="ARBA00022475"/>
    </source>
</evidence>
<organism evidence="8 9">
    <name type="scientific">Candidatus Anaerostipes excrementavium</name>
    <dbReference type="NCBI Taxonomy" id="2838463"/>
    <lineage>
        <taxon>Bacteria</taxon>
        <taxon>Bacillati</taxon>
        <taxon>Bacillota</taxon>
        <taxon>Clostridia</taxon>
        <taxon>Lachnospirales</taxon>
        <taxon>Lachnospiraceae</taxon>
        <taxon>Anaerostipes</taxon>
    </lineage>
</organism>
<keyword evidence="5 6" id="KW-0472">Membrane</keyword>
<protein>
    <submittedName>
        <fullName evidence="8">DNA internalization-related competence protein ComEC/Rec2</fullName>
    </submittedName>
</protein>
<accession>A0A9D1WUQ6</accession>
<dbReference type="InterPro" id="IPR001279">
    <property type="entry name" value="Metallo-B-lactamas"/>
</dbReference>
<evidence type="ECO:0000313" key="8">
    <source>
        <dbReference type="EMBL" id="HIX67186.1"/>
    </source>
</evidence>
<keyword evidence="3 6" id="KW-0812">Transmembrane</keyword>
<keyword evidence="4 6" id="KW-1133">Transmembrane helix</keyword>
<feature type="transmembrane region" description="Helical" evidence="6">
    <location>
        <begin position="359"/>
        <end position="376"/>
    </location>
</feature>